<dbReference type="Proteomes" id="UP000231279">
    <property type="component" value="Unassembled WGS sequence"/>
</dbReference>
<comment type="subcellular location">
    <subcellularLocation>
        <location evidence="1">Nucleus</location>
    </subcellularLocation>
</comment>
<dbReference type="GO" id="GO:0000981">
    <property type="term" value="F:DNA-binding transcription factor activity, RNA polymerase II-specific"/>
    <property type="evidence" value="ECO:0007669"/>
    <property type="project" value="TreeGrafter"/>
</dbReference>
<evidence type="ECO:0000256" key="2">
    <source>
        <dbReference type="ARBA" id="ARBA00023015"/>
    </source>
</evidence>
<dbReference type="STRING" id="429701.A0A2G9GEF4"/>
<evidence type="ECO:0000313" key="7">
    <source>
        <dbReference type="EMBL" id="PIN03664.1"/>
    </source>
</evidence>
<sequence>MDNNSGSIFPLQQEELCIPCPEFTIWDVGAGDHISYPGLPKVEGTYLQDNKKEIQQSEAAHPEMQKKVMHREIERKRRQEMATLCGCLRSILPPQYLKGKRSASEQIDEAAKYIRCIQNNIRELEIKRDNMKRLICKNESLDSEKGSCSRILPVVVKVQTCSVGVETLITGDFMAEGPTLPLSRILKLLLEEGLIVVSCNSTKDLSGRLHYVIQSEVLGYPDGNLQMLQRKLASMINNYLIGLK</sequence>
<keyword evidence="3" id="KW-0804">Transcription</keyword>
<comment type="caution">
    <text evidence="7">The sequence shown here is derived from an EMBL/GenBank/DDBJ whole genome shotgun (WGS) entry which is preliminary data.</text>
</comment>
<evidence type="ECO:0000256" key="5">
    <source>
        <dbReference type="SAM" id="Coils"/>
    </source>
</evidence>
<keyword evidence="4" id="KW-0539">Nucleus</keyword>
<evidence type="ECO:0000313" key="8">
    <source>
        <dbReference type="Proteomes" id="UP000231279"/>
    </source>
</evidence>
<keyword evidence="8" id="KW-1185">Reference proteome</keyword>
<dbReference type="OrthoDB" id="907966at2759"/>
<keyword evidence="5" id="KW-0175">Coiled coil</keyword>
<protein>
    <recommendedName>
        <fullName evidence="6">BHLH domain-containing protein</fullName>
    </recommendedName>
</protein>
<name>A0A2G9GEF4_9LAMI</name>
<feature type="domain" description="BHLH" evidence="6">
    <location>
        <begin position="65"/>
        <end position="117"/>
    </location>
</feature>
<dbReference type="AlphaFoldDB" id="A0A2G9GEF4"/>
<gene>
    <name evidence="7" type="ORF">CDL12_23808</name>
</gene>
<organism evidence="7 8">
    <name type="scientific">Handroanthus impetiginosus</name>
    <dbReference type="NCBI Taxonomy" id="429701"/>
    <lineage>
        <taxon>Eukaryota</taxon>
        <taxon>Viridiplantae</taxon>
        <taxon>Streptophyta</taxon>
        <taxon>Embryophyta</taxon>
        <taxon>Tracheophyta</taxon>
        <taxon>Spermatophyta</taxon>
        <taxon>Magnoliopsida</taxon>
        <taxon>eudicotyledons</taxon>
        <taxon>Gunneridae</taxon>
        <taxon>Pentapetalae</taxon>
        <taxon>asterids</taxon>
        <taxon>lamiids</taxon>
        <taxon>Lamiales</taxon>
        <taxon>Bignoniaceae</taxon>
        <taxon>Crescentiina</taxon>
        <taxon>Tabebuia alliance</taxon>
        <taxon>Handroanthus</taxon>
    </lineage>
</organism>
<dbReference type="CDD" id="cd18914">
    <property type="entry name" value="bHLH_AtORG2_like"/>
    <property type="match status" value="1"/>
</dbReference>
<dbReference type="PANTHER" id="PTHR13935:SF155">
    <property type="entry name" value="TRANSCRIPTION FACTOR BHLH120-LIKE"/>
    <property type="match status" value="1"/>
</dbReference>
<feature type="coiled-coil region" evidence="5">
    <location>
        <begin position="107"/>
        <end position="144"/>
    </location>
</feature>
<evidence type="ECO:0000256" key="4">
    <source>
        <dbReference type="ARBA" id="ARBA00023242"/>
    </source>
</evidence>
<dbReference type="GO" id="GO:0046983">
    <property type="term" value="F:protein dimerization activity"/>
    <property type="evidence" value="ECO:0007669"/>
    <property type="project" value="InterPro"/>
</dbReference>
<dbReference type="Gene3D" id="4.10.280.10">
    <property type="entry name" value="Helix-loop-helix DNA-binding domain"/>
    <property type="match status" value="1"/>
</dbReference>
<dbReference type="PROSITE" id="PS50888">
    <property type="entry name" value="BHLH"/>
    <property type="match status" value="1"/>
</dbReference>
<reference evidence="8" key="1">
    <citation type="journal article" date="2018" name="Gigascience">
        <title>Genome assembly of the Pink Ipe (Handroanthus impetiginosus, Bignoniaceae), a highly valued, ecologically keystone Neotropical timber forest tree.</title>
        <authorList>
            <person name="Silva-Junior O.B."/>
            <person name="Grattapaglia D."/>
            <person name="Novaes E."/>
            <person name="Collevatti R.G."/>
        </authorList>
    </citation>
    <scope>NUCLEOTIDE SEQUENCE [LARGE SCALE GENOMIC DNA]</scope>
    <source>
        <strain evidence="8">cv. UFG-1</strain>
    </source>
</reference>
<evidence type="ECO:0000256" key="3">
    <source>
        <dbReference type="ARBA" id="ARBA00023163"/>
    </source>
</evidence>
<dbReference type="EMBL" id="NKXS01005445">
    <property type="protein sequence ID" value="PIN03664.1"/>
    <property type="molecule type" value="Genomic_DNA"/>
</dbReference>
<accession>A0A2G9GEF4</accession>
<dbReference type="GO" id="GO:0000977">
    <property type="term" value="F:RNA polymerase II transcription regulatory region sequence-specific DNA binding"/>
    <property type="evidence" value="ECO:0007669"/>
    <property type="project" value="TreeGrafter"/>
</dbReference>
<proteinExistence type="predicted"/>
<dbReference type="GO" id="GO:0090575">
    <property type="term" value="C:RNA polymerase II transcription regulator complex"/>
    <property type="evidence" value="ECO:0007669"/>
    <property type="project" value="TreeGrafter"/>
</dbReference>
<evidence type="ECO:0000259" key="6">
    <source>
        <dbReference type="PROSITE" id="PS50888"/>
    </source>
</evidence>
<dbReference type="InterPro" id="IPR036638">
    <property type="entry name" value="HLH_DNA-bd_sf"/>
</dbReference>
<dbReference type="Pfam" id="PF00010">
    <property type="entry name" value="HLH"/>
    <property type="match status" value="1"/>
</dbReference>
<dbReference type="PANTHER" id="PTHR13935">
    <property type="entry name" value="ACHAETE-SCUTE TRANSCRIPTION FACTOR-RELATED"/>
    <property type="match status" value="1"/>
</dbReference>
<dbReference type="InterPro" id="IPR011598">
    <property type="entry name" value="bHLH_dom"/>
</dbReference>
<dbReference type="InterPro" id="IPR015660">
    <property type="entry name" value="MASH1/Ascl1a-like"/>
</dbReference>
<dbReference type="SUPFAM" id="SSF47459">
    <property type="entry name" value="HLH, helix-loop-helix DNA-binding domain"/>
    <property type="match status" value="1"/>
</dbReference>
<keyword evidence="2" id="KW-0805">Transcription regulation</keyword>
<evidence type="ECO:0000256" key="1">
    <source>
        <dbReference type="ARBA" id="ARBA00004123"/>
    </source>
</evidence>